<dbReference type="Proteomes" id="UP000887566">
    <property type="component" value="Unplaced"/>
</dbReference>
<accession>A0A914X7W8</accession>
<proteinExistence type="predicted"/>
<keyword evidence="1" id="KW-1185">Reference proteome</keyword>
<dbReference type="WBParaSite" id="PSAMB.scaffold675size44065.g7841.t1">
    <property type="protein sequence ID" value="PSAMB.scaffold675size44065.g7841.t1"/>
    <property type="gene ID" value="PSAMB.scaffold675size44065.g7841"/>
</dbReference>
<evidence type="ECO:0000313" key="1">
    <source>
        <dbReference type="Proteomes" id="UP000887566"/>
    </source>
</evidence>
<evidence type="ECO:0000313" key="2">
    <source>
        <dbReference type="WBParaSite" id="PSAMB.scaffold675size44065.g7841.t1"/>
    </source>
</evidence>
<sequence length="125" mass="14429">MDPIDKTVGAQFDDVTFVLETGRRKLSKLERVARTKYHIDVTAKVVVNSAMTFRMGGLRTELKPGTFGFSRIREEKTNKLASFFNWYFEAIELIMDRSDKSDRVWTEEQPKNHSTLTMGKLFESG</sequence>
<reference evidence="2" key="1">
    <citation type="submission" date="2022-11" db="UniProtKB">
        <authorList>
            <consortium name="WormBaseParasite"/>
        </authorList>
    </citation>
    <scope>IDENTIFICATION</scope>
</reference>
<dbReference type="AlphaFoldDB" id="A0A914X7W8"/>
<protein>
    <submittedName>
        <fullName evidence="2">Uncharacterized protein</fullName>
    </submittedName>
</protein>
<name>A0A914X7W8_9BILA</name>
<organism evidence="1 2">
    <name type="scientific">Plectus sambesii</name>
    <dbReference type="NCBI Taxonomy" id="2011161"/>
    <lineage>
        <taxon>Eukaryota</taxon>
        <taxon>Metazoa</taxon>
        <taxon>Ecdysozoa</taxon>
        <taxon>Nematoda</taxon>
        <taxon>Chromadorea</taxon>
        <taxon>Plectida</taxon>
        <taxon>Plectina</taxon>
        <taxon>Plectoidea</taxon>
        <taxon>Plectidae</taxon>
        <taxon>Plectus</taxon>
    </lineage>
</organism>